<dbReference type="Pfam" id="PF00563">
    <property type="entry name" value="EAL"/>
    <property type="match status" value="1"/>
</dbReference>
<proteinExistence type="predicted"/>
<dbReference type="InterPro" id="IPR050706">
    <property type="entry name" value="Cyclic-di-GMP_PDE-like"/>
</dbReference>
<dbReference type="Proteomes" id="UP001169027">
    <property type="component" value="Unassembled WGS sequence"/>
</dbReference>
<name>A0ABT8SF40_9BURK</name>
<evidence type="ECO:0000313" key="3">
    <source>
        <dbReference type="Proteomes" id="UP001169027"/>
    </source>
</evidence>
<sequence>MAFPTLPAFTMAFQPIVDADQRAVFAYEALVRGLEGEGALEVLGQVGPEQRFAFHEACRMRAIELAAGLGMRAKLSLNVMPNDVAGQEQCFRSAMAAAARFGFPVEQLMFELTEGERVRNLPGLAASFKTFKRYGFTSAIDDFGAAYAGFELLAGFQPDIVKVDMSLVRGVDADPVRLAIVRGFVQTCGELRARVVAEGIETREELRALRGIGVKLFQGYLFSRPVIATLPPIAWDAAS</sequence>
<dbReference type="PANTHER" id="PTHR33121">
    <property type="entry name" value="CYCLIC DI-GMP PHOSPHODIESTERASE PDEF"/>
    <property type="match status" value="1"/>
</dbReference>
<comment type="caution">
    <text evidence="2">The sequence shown here is derived from an EMBL/GenBank/DDBJ whole genome shotgun (WGS) entry which is preliminary data.</text>
</comment>
<dbReference type="InterPro" id="IPR001633">
    <property type="entry name" value="EAL_dom"/>
</dbReference>
<protein>
    <submittedName>
        <fullName evidence="2">EAL domain-containing protein</fullName>
    </submittedName>
</protein>
<dbReference type="EMBL" id="JAUKVY010000043">
    <property type="protein sequence ID" value="MDO1537534.1"/>
    <property type="molecule type" value="Genomic_DNA"/>
</dbReference>
<organism evidence="2 3">
    <name type="scientific">Variovorax ginsengisoli</name>
    <dbReference type="NCBI Taxonomy" id="363844"/>
    <lineage>
        <taxon>Bacteria</taxon>
        <taxon>Pseudomonadati</taxon>
        <taxon>Pseudomonadota</taxon>
        <taxon>Betaproteobacteria</taxon>
        <taxon>Burkholderiales</taxon>
        <taxon>Comamonadaceae</taxon>
        <taxon>Variovorax</taxon>
    </lineage>
</organism>
<gene>
    <name evidence="2" type="ORF">Q2T77_35375</name>
</gene>
<keyword evidence="3" id="KW-1185">Reference proteome</keyword>
<dbReference type="PROSITE" id="PS50883">
    <property type="entry name" value="EAL"/>
    <property type="match status" value="1"/>
</dbReference>
<dbReference type="RefSeq" id="WP_301815983.1">
    <property type="nucleotide sequence ID" value="NZ_JAUJZH010000043.1"/>
</dbReference>
<accession>A0ABT8SF40</accession>
<dbReference type="SMART" id="SM00052">
    <property type="entry name" value="EAL"/>
    <property type="match status" value="1"/>
</dbReference>
<feature type="domain" description="EAL" evidence="1">
    <location>
        <begin position="1"/>
        <end position="239"/>
    </location>
</feature>
<dbReference type="PANTHER" id="PTHR33121:SF15">
    <property type="entry name" value="BLUE LIGHT- AND TEMPERATURE-REGULATED ANTIREPRESSOR BLUF"/>
    <property type="match status" value="1"/>
</dbReference>
<evidence type="ECO:0000313" key="2">
    <source>
        <dbReference type="EMBL" id="MDO1537534.1"/>
    </source>
</evidence>
<dbReference type="CDD" id="cd01948">
    <property type="entry name" value="EAL"/>
    <property type="match status" value="1"/>
</dbReference>
<dbReference type="InterPro" id="IPR035919">
    <property type="entry name" value="EAL_sf"/>
</dbReference>
<evidence type="ECO:0000259" key="1">
    <source>
        <dbReference type="PROSITE" id="PS50883"/>
    </source>
</evidence>
<dbReference type="Gene3D" id="3.20.20.450">
    <property type="entry name" value="EAL domain"/>
    <property type="match status" value="1"/>
</dbReference>
<dbReference type="SUPFAM" id="SSF141868">
    <property type="entry name" value="EAL domain-like"/>
    <property type="match status" value="1"/>
</dbReference>
<reference evidence="2" key="1">
    <citation type="submission" date="2023-06" db="EMBL/GenBank/DDBJ databases">
        <authorList>
            <person name="Jiang Y."/>
            <person name="Liu Q."/>
        </authorList>
    </citation>
    <scope>NUCLEOTIDE SEQUENCE</scope>
    <source>
        <strain evidence="2">CGMCC 1.12090</strain>
    </source>
</reference>